<sequence length="382" mass="40578">MMNGDSRRGSGCGRPPRRLSSTAARCRRQSSRGPAADASSAGVVPARGSAADGGGASAGRQYWRRSSGGGASSGGGGGRVISGVRREQAAQRRRRRLGDVGERPAAAVPARGRPAAPARQRRGSGGDAVNGAVARYRPVRNRDDAMKGHGVIIAWRSRRSPACRGGAQLVTEEPSLSRRSPALQSKMGVWPWASMALGEYGLGRVWPWAVDWDKKKEKIERREKGIVRRRETEREKEGRVRETGRRKRGRMMNGDSAHGSIADDLPATLQRRRRDVDDKAARGPAHDASMAAGVVPAHGSAMDGGGASLGGKKILGVAARGGARSGGGGGRVISGVRREQASAARRRLGDVMRGEPPWRGGLRREAGRRRRRGIDVVAAATR</sequence>
<accession>A0AAP0E581</accession>
<dbReference type="AlphaFoldDB" id="A0AAP0E581"/>
<reference evidence="2 3" key="1">
    <citation type="submission" date="2024-01" db="EMBL/GenBank/DDBJ databases">
        <title>Genome assemblies of Stephania.</title>
        <authorList>
            <person name="Yang L."/>
        </authorList>
    </citation>
    <scope>NUCLEOTIDE SEQUENCE [LARGE SCALE GENOMIC DNA]</scope>
    <source>
        <strain evidence="2">JXDWG</strain>
        <tissue evidence="2">Leaf</tissue>
    </source>
</reference>
<gene>
    <name evidence="2" type="ORF">Scep_029385</name>
</gene>
<feature type="compositionally biased region" description="Basic and acidic residues" evidence="1">
    <location>
        <begin position="230"/>
        <end position="243"/>
    </location>
</feature>
<organism evidence="2 3">
    <name type="scientific">Stephania cephalantha</name>
    <dbReference type="NCBI Taxonomy" id="152367"/>
    <lineage>
        <taxon>Eukaryota</taxon>
        <taxon>Viridiplantae</taxon>
        <taxon>Streptophyta</taxon>
        <taxon>Embryophyta</taxon>
        <taxon>Tracheophyta</taxon>
        <taxon>Spermatophyta</taxon>
        <taxon>Magnoliopsida</taxon>
        <taxon>Ranunculales</taxon>
        <taxon>Menispermaceae</taxon>
        <taxon>Menispermoideae</taxon>
        <taxon>Cissampelideae</taxon>
        <taxon>Stephania</taxon>
    </lineage>
</organism>
<dbReference type="Proteomes" id="UP001419268">
    <property type="component" value="Unassembled WGS sequence"/>
</dbReference>
<feature type="compositionally biased region" description="Low complexity" evidence="1">
    <location>
        <begin position="103"/>
        <end position="118"/>
    </location>
</feature>
<name>A0AAP0E581_9MAGN</name>
<dbReference type="EMBL" id="JBBNAG010000013">
    <property type="protein sequence ID" value="KAK9082914.1"/>
    <property type="molecule type" value="Genomic_DNA"/>
</dbReference>
<feature type="region of interest" description="Disordered" evidence="1">
    <location>
        <begin position="230"/>
        <end position="262"/>
    </location>
</feature>
<feature type="region of interest" description="Disordered" evidence="1">
    <location>
        <begin position="1"/>
        <end position="130"/>
    </location>
</feature>
<evidence type="ECO:0000313" key="2">
    <source>
        <dbReference type="EMBL" id="KAK9082914.1"/>
    </source>
</evidence>
<protein>
    <submittedName>
        <fullName evidence="2">Uncharacterized protein</fullName>
    </submittedName>
</protein>
<feature type="compositionally biased region" description="Gly residues" evidence="1">
    <location>
        <begin position="323"/>
        <end position="332"/>
    </location>
</feature>
<comment type="caution">
    <text evidence="2">The sequence shown here is derived from an EMBL/GenBank/DDBJ whole genome shotgun (WGS) entry which is preliminary data.</text>
</comment>
<evidence type="ECO:0000313" key="3">
    <source>
        <dbReference type="Proteomes" id="UP001419268"/>
    </source>
</evidence>
<keyword evidence="3" id="KW-1185">Reference proteome</keyword>
<evidence type="ECO:0000256" key="1">
    <source>
        <dbReference type="SAM" id="MobiDB-lite"/>
    </source>
</evidence>
<feature type="compositionally biased region" description="Gly residues" evidence="1">
    <location>
        <begin position="67"/>
        <end position="80"/>
    </location>
</feature>
<proteinExistence type="predicted"/>
<feature type="region of interest" description="Disordered" evidence="1">
    <location>
        <begin position="321"/>
        <end position="382"/>
    </location>
</feature>